<feature type="compositionally biased region" description="Basic and acidic residues" evidence="1">
    <location>
        <begin position="764"/>
        <end position="774"/>
    </location>
</feature>
<feature type="compositionally biased region" description="Polar residues" evidence="1">
    <location>
        <begin position="529"/>
        <end position="559"/>
    </location>
</feature>
<feature type="compositionally biased region" description="Acidic residues" evidence="1">
    <location>
        <begin position="57"/>
        <end position="69"/>
    </location>
</feature>
<feature type="compositionally biased region" description="Basic and acidic residues" evidence="1">
    <location>
        <begin position="454"/>
        <end position="486"/>
    </location>
</feature>
<feature type="compositionally biased region" description="Basic and acidic residues" evidence="1">
    <location>
        <begin position="631"/>
        <end position="644"/>
    </location>
</feature>
<comment type="caution">
    <text evidence="2">The sequence shown here is derived from an EMBL/GenBank/DDBJ whole genome shotgun (WGS) entry which is preliminary data.</text>
</comment>
<protein>
    <submittedName>
        <fullName evidence="2">Uncharacterized protein</fullName>
    </submittedName>
</protein>
<feature type="region of interest" description="Disordered" evidence="1">
    <location>
        <begin position="42"/>
        <end position="77"/>
    </location>
</feature>
<feature type="compositionally biased region" description="Basic and acidic residues" evidence="1">
    <location>
        <begin position="652"/>
        <end position="668"/>
    </location>
</feature>
<reference evidence="2 3" key="1">
    <citation type="submission" date="2015-11" db="EMBL/GenBank/DDBJ databases">
        <title>Aspergillus lentulus strain IFM 54703T.</title>
        <authorList>
            <person name="Kusuya Y."/>
            <person name="Sakai K."/>
            <person name="Kamei K."/>
            <person name="Takahashi H."/>
            <person name="Yaguchi T."/>
        </authorList>
    </citation>
    <scope>NUCLEOTIDE SEQUENCE [LARGE SCALE GENOMIC DNA]</scope>
    <source>
        <strain evidence="2 3">IFM 54703</strain>
    </source>
</reference>
<feature type="compositionally biased region" description="Basic and acidic residues" evidence="1">
    <location>
        <begin position="614"/>
        <end position="623"/>
    </location>
</feature>
<feature type="compositionally biased region" description="Basic and acidic residues" evidence="1">
    <location>
        <begin position="576"/>
        <end position="592"/>
    </location>
</feature>
<dbReference type="InterPro" id="IPR018822">
    <property type="entry name" value="UPF0646"/>
</dbReference>
<feature type="compositionally biased region" description="Basic and acidic residues" evidence="1">
    <location>
        <begin position="168"/>
        <end position="180"/>
    </location>
</feature>
<evidence type="ECO:0000313" key="3">
    <source>
        <dbReference type="Proteomes" id="UP000051487"/>
    </source>
</evidence>
<evidence type="ECO:0000313" key="2">
    <source>
        <dbReference type="EMBL" id="GAQ10383.1"/>
    </source>
</evidence>
<feature type="region of interest" description="Disordered" evidence="1">
    <location>
        <begin position="122"/>
        <end position="297"/>
    </location>
</feature>
<dbReference type="EMBL" id="BCLY01000016">
    <property type="protein sequence ID" value="GAQ10383.1"/>
    <property type="molecule type" value="Genomic_DNA"/>
</dbReference>
<feature type="compositionally biased region" description="Basic and acidic residues" evidence="1">
    <location>
        <begin position="188"/>
        <end position="205"/>
    </location>
</feature>
<feature type="compositionally biased region" description="Basic and acidic residues" evidence="1">
    <location>
        <begin position="42"/>
        <end position="53"/>
    </location>
</feature>
<sequence length="865" mass="94434">MTTASSLAFSNMEVPGLDDTMEMASPYQGHVDDFDIDLDVMEDHASNADKDMTAADDYPDTLQDEDIDQDGPRDADMMDDVAEPAMVDADDQYQEASHNVEMQYGLEESHEEEMLEDEYVDDADAAAPEHQEVQVCDNTDKPDTEEAGPAENPVAGDYAQEPAVGAHPEAKPEHHDETGHELQGALDQHNDNADPPPDVHQHEIAGGDIINSTNETDQVDSALNPLDAGKIGSDPDHPEGADDYNEGSDEHAGQISQPVEEHGAAGDEGTEEQAAQDLSLQEPEQGSEHEPDTTGQVTLHPVKVYYQDNEISLFPPHEGDSSETFFLEDENLAYEPLGKLLESCREVLYEHVGENEILVLDIESLNLQLLEDSTHVSKVTLHQIIDVYLRLCHNDGIDSPEPLYLTLSTKLTIPAEISDLLLAASEGKGLSEINLWDDYQEVDEDEQLGGLSEAHDQEGEAHDQEGEAHDQEGEAHDQEGEAHDQEEAQGQEEEPVSPNRPTTNQNGDARELQAASDEAESHHDIQDNVEASQAQELVGNDTASLAKQSSSVVPATNVQEDGLSEEGEVEDANDPEFDKDTAGNEEAAHEESYDSEEQQTDTTVTMTHLPGADMNHELEDKDGSASPVHNDPTDRGLENEHSEIENSDEENPERKDPVELEVPERSGVGDDGTQDSGSLNPIVEDYRTEQPLAGLGGSSIDDAVDNVEKQSHDLEESSRAGDGDYLHKDPGSVPNSQVSEKQEGDTPDPADDALGFVEDLFESPSKDSKDKDGNLDDTSEFGEDHDEFEDDTLAEILHQHDDEVPLDDEEYIDLGFADGPDTVDESPVSGLKSLDNGASKRSRDPEDEFDLAENLSPDLKRSRSS</sequence>
<dbReference type="Proteomes" id="UP000051487">
    <property type="component" value="Unassembled WGS sequence"/>
</dbReference>
<name>A0AAN4TD47_ASPLE</name>
<feature type="compositionally biased region" description="Polar residues" evidence="1">
    <location>
        <begin position="210"/>
        <end position="221"/>
    </location>
</feature>
<gene>
    <name evidence="2" type="ORF">ALT_7704</name>
</gene>
<accession>A0AAN4TD47</accession>
<feature type="compositionally biased region" description="Basic and acidic residues" evidence="1">
    <location>
        <begin position="706"/>
        <end position="730"/>
    </location>
</feature>
<feature type="compositionally biased region" description="Acidic residues" evidence="1">
    <location>
        <begin position="775"/>
        <end position="793"/>
    </location>
</feature>
<feature type="compositionally biased region" description="Acidic residues" evidence="1">
    <location>
        <begin position="562"/>
        <end position="575"/>
    </location>
</feature>
<feature type="region of interest" description="Disordered" evidence="1">
    <location>
        <begin position="454"/>
        <end position="865"/>
    </location>
</feature>
<dbReference type="Pfam" id="PF10336">
    <property type="entry name" value="DUF2420"/>
    <property type="match status" value="1"/>
</dbReference>
<evidence type="ECO:0000256" key="1">
    <source>
        <dbReference type="SAM" id="MobiDB-lite"/>
    </source>
</evidence>
<proteinExistence type="predicted"/>
<dbReference type="AlphaFoldDB" id="A0AAN4TD47"/>
<feature type="compositionally biased region" description="Basic and acidic residues" evidence="1">
    <location>
        <begin position="127"/>
        <end position="144"/>
    </location>
</feature>
<organism evidence="2 3">
    <name type="scientific">Aspergillus lentulus</name>
    <dbReference type="NCBI Taxonomy" id="293939"/>
    <lineage>
        <taxon>Eukaryota</taxon>
        <taxon>Fungi</taxon>
        <taxon>Dikarya</taxon>
        <taxon>Ascomycota</taxon>
        <taxon>Pezizomycotina</taxon>
        <taxon>Eurotiomycetes</taxon>
        <taxon>Eurotiomycetidae</taxon>
        <taxon>Eurotiales</taxon>
        <taxon>Aspergillaceae</taxon>
        <taxon>Aspergillus</taxon>
        <taxon>Aspergillus subgen. Fumigati</taxon>
    </lineage>
</organism>